<gene>
    <name evidence="2" type="primary">rcsD_4</name>
    <name evidence="2" type="ORF">NCTC9117_02283</name>
</gene>
<dbReference type="EC" id="2.7.13.3" evidence="2"/>
<protein>
    <submittedName>
        <fullName evidence="2">Two-component system sensor kinase</fullName>
        <ecNumber evidence="2">2.7.13.3</ecNumber>
    </submittedName>
</protein>
<keyword evidence="2" id="KW-0418">Kinase</keyword>
<proteinExistence type="predicted"/>
<reference evidence="2 3" key="1">
    <citation type="submission" date="2018-06" db="EMBL/GenBank/DDBJ databases">
        <authorList>
            <consortium name="Pathogen Informatics"/>
            <person name="Doyle S."/>
        </authorList>
    </citation>
    <scope>NUCLEOTIDE SEQUENCE [LARGE SCALE GENOMIC DNA]</scope>
    <source>
        <strain evidence="2 3">NCTC9117</strain>
    </source>
</reference>
<keyword evidence="1" id="KW-0812">Transmembrane</keyword>
<dbReference type="AlphaFoldDB" id="A0A376Y5N4"/>
<keyword evidence="2" id="KW-0808">Transferase</keyword>
<sequence length="237" mass="27127">MRQKETTATTRFSLLPGSITRFFLLLIIVLLVTMGVMVQSAVNAWLKDKSYQIVDITHAIQKRVDNWRYVTWQIYDNIAATTSPSSGEGLQETRLKQDVYYLEKPRRKTEALIFGSHDNSTLEMTQRMSTYLDTLWGAENVPWSMYYLNGQDNSLVLISTLPLKDLTSGFKESTVSDIVIHVVQRCCNRPTPSMNAKAFLTCAAWPGRTVITLHCVLPLTSQDIWQRSWLLICRLMI</sequence>
<evidence type="ECO:0000256" key="1">
    <source>
        <dbReference type="SAM" id="Phobius"/>
    </source>
</evidence>
<organism evidence="2 3">
    <name type="scientific">Escherichia coli</name>
    <dbReference type="NCBI Taxonomy" id="562"/>
    <lineage>
        <taxon>Bacteria</taxon>
        <taxon>Pseudomonadati</taxon>
        <taxon>Pseudomonadota</taxon>
        <taxon>Gammaproteobacteria</taxon>
        <taxon>Enterobacterales</taxon>
        <taxon>Enterobacteriaceae</taxon>
        <taxon>Escherichia</taxon>
    </lineage>
</organism>
<evidence type="ECO:0000313" key="3">
    <source>
        <dbReference type="Proteomes" id="UP000254785"/>
    </source>
</evidence>
<dbReference type="EMBL" id="UGDC01000003">
    <property type="protein sequence ID" value="STJ79696.1"/>
    <property type="molecule type" value="Genomic_DNA"/>
</dbReference>
<feature type="transmembrane region" description="Helical" evidence="1">
    <location>
        <begin position="21"/>
        <end position="46"/>
    </location>
</feature>
<name>A0A376Y5N4_ECOLX</name>
<accession>A0A376Y5N4</accession>
<dbReference type="Proteomes" id="UP000254785">
    <property type="component" value="Unassembled WGS sequence"/>
</dbReference>
<dbReference type="GO" id="GO:0004673">
    <property type="term" value="F:protein histidine kinase activity"/>
    <property type="evidence" value="ECO:0007669"/>
    <property type="project" value="UniProtKB-EC"/>
</dbReference>
<keyword evidence="1" id="KW-1133">Transmembrane helix</keyword>
<keyword evidence="1" id="KW-0472">Membrane</keyword>
<evidence type="ECO:0000313" key="2">
    <source>
        <dbReference type="EMBL" id="STJ79696.1"/>
    </source>
</evidence>